<reference evidence="1" key="1">
    <citation type="submission" date="2021-06" db="EMBL/GenBank/DDBJ databases">
        <authorList>
            <person name="Kallberg Y."/>
            <person name="Tangrot J."/>
            <person name="Rosling A."/>
        </authorList>
    </citation>
    <scope>NUCLEOTIDE SEQUENCE</scope>
    <source>
        <strain evidence="1">MA461A</strain>
    </source>
</reference>
<evidence type="ECO:0000313" key="1">
    <source>
        <dbReference type="EMBL" id="CAG8760995.1"/>
    </source>
</evidence>
<evidence type="ECO:0000313" key="2">
    <source>
        <dbReference type="Proteomes" id="UP000789920"/>
    </source>
</evidence>
<feature type="non-terminal residue" evidence="1">
    <location>
        <position position="344"/>
    </location>
</feature>
<proteinExistence type="predicted"/>
<organism evidence="1 2">
    <name type="scientific">Racocetra persica</name>
    <dbReference type="NCBI Taxonomy" id="160502"/>
    <lineage>
        <taxon>Eukaryota</taxon>
        <taxon>Fungi</taxon>
        <taxon>Fungi incertae sedis</taxon>
        <taxon>Mucoromycota</taxon>
        <taxon>Glomeromycotina</taxon>
        <taxon>Glomeromycetes</taxon>
        <taxon>Diversisporales</taxon>
        <taxon>Gigasporaceae</taxon>
        <taxon>Racocetra</taxon>
    </lineage>
</organism>
<gene>
    <name evidence="1" type="ORF">RPERSI_LOCUS15226</name>
</gene>
<dbReference type="Proteomes" id="UP000789920">
    <property type="component" value="Unassembled WGS sequence"/>
</dbReference>
<accession>A0ACA9QQG5</accession>
<comment type="caution">
    <text evidence="1">The sequence shown here is derived from an EMBL/GenBank/DDBJ whole genome shotgun (WGS) entry which is preliminary data.</text>
</comment>
<keyword evidence="2" id="KW-1185">Reference proteome</keyword>
<feature type="non-terminal residue" evidence="1">
    <location>
        <position position="1"/>
    </location>
</feature>
<sequence>RPPNSVYPLTVITSTPLTSLNESDWSQENLQMSTQRETNELDRKLIYAIKCDNVVLVEQLLKEGADVWFRDENSASPLHFACENGNLDIVKLLLLNGHAWNAIDIDGVTAGEYAKRNGHDIVYEQLLEEGCRAELILGLLDTKENKNGQYSNFDYLSQPLKYSEDGTKLLDYENNGVMMGWEMPLMEKHAEIICTRENLDILNVGFGLGLVDTAIQKYKPRTHTIIEAHPDVYKHMLDKGWDKKPGVKIIFGRWQDSLDQLEIYDGIFFDTFGELYEDFHEFNNELPNFLKPEGVYSFFNGLGATNPFFHDVYCRIAELHLASVGFQTEFIEVPIDLSSEKIWE</sequence>
<dbReference type="EMBL" id="CAJVQC010036303">
    <property type="protein sequence ID" value="CAG8760995.1"/>
    <property type="molecule type" value="Genomic_DNA"/>
</dbReference>
<name>A0ACA9QQG5_9GLOM</name>
<protein>
    <submittedName>
        <fullName evidence="1">2167_t:CDS:1</fullName>
    </submittedName>
</protein>